<dbReference type="Proteomes" id="UP000823521">
    <property type="component" value="Unassembled WGS sequence"/>
</dbReference>
<dbReference type="PANTHER" id="PTHR36933">
    <property type="entry name" value="SLL0788 PROTEIN"/>
    <property type="match status" value="1"/>
</dbReference>
<evidence type="ECO:0000313" key="3">
    <source>
        <dbReference type="EMBL" id="MBO4208481.1"/>
    </source>
</evidence>
<proteinExistence type="predicted"/>
<accession>A0ABS3VVI5</accession>
<keyword evidence="4" id="KW-1185">Reference proteome</keyword>
<evidence type="ECO:0000259" key="2">
    <source>
        <dbReference type="Pfam" id="PF03713"/>
    </source>
</evidence>
<feature type="domain" description="DUF305" evidence="2">
    <location>
        <begin position="30"/>
        <end position="178"/>
    </location>
</feature>
<gene>
    <name evidence="3" type="ORF">GSF22_21070</name>
</gene>
<feature type="region of interest" description="Disordered" evidence="1">
    <location>
        <begin position="1"/>
        <end position="28"/>
    </location>
</feature>
<evidence type="ECO:0000313" key="4">
    <source>
        <dbReference type="Proteomes" id="UP000823521"/>
    </source>
</evidence>
<dbReference type="PANTHER" id="PTHR36933:SF1">
    <property type="entry name" value="SLL0788 PROTEIN"/>
    <property type="match status" value="1"/>
</dbReference>
<dbReference type="Gene3D" id="1.20.1260.10">
    <property type="match status" value="1"/>
</dbReference>
<dbReference type="EMBL" id="WVUH01000200">
    <property type="protein sequence ID" value="MBO4208481.1"/>
    <property type="molecule type" value="Genomic_DNA"/>
</dbReference>
<sequence>MHGTGDRHATPAGASTADTPTGPARFNGPDVMFAQMMIPHHRQAVEMSTLAETRATDPEVKQLAAQIKAAQQPEIDKMTGWLTAWGRPTAMPGTSNGPGMHHGGMPGMMTDAEMTDLAAASGTDFDRRFLTMMVAHHKGALTMARDEISSGDNAEAKALAQAILTSQQAEIDTMNRILARL</sequence>
<reference evidence="3 4" key="1">
    <citation type="submission" date="2019-12" db="EMBL/GenBank/DDBJ databases">
        <title>Whole genome sequencing of endophytic Actinobacterium Micromonospora sp. MPMI6T.</title>
        <authorList>
            <person name="Evv R."/>
            <person name="Podile A.R."/>
        </authorList>
    </citation>
    <scope>NUCLEOTIDE SEQUENCE [LARGE SCALE GENOMIC DNA]</scope>
    <source>
        <strain evidence="3 4">MPMI6</strain>
    </source>
</reference>
<dbReference type="InterPro" id="IPR012347">
    <property type="entry name" value="Ferritin-like"/>
</dbReference>
<protein>
    <submittedName>
        <fullName evidence="3">DUF305 domain-containing protein</fullName>
    </submittedName>
</protein>
<organism evidence="3 4">
    <name type="scientific">Micromonospora echinofusca</name>
    <dbReference type="NCBI Taxonomy" id="47858"/>
    <lineage>
        <taxon>Bacteria</taxon>
        <taxon>Bacillati</taxon>
        <taxon>Actinomycetota</taxon>
        <taxon>Actinomycetes</taxon>
        <taxon>Micromonosporales</taxon>
        <taxon>Micromonosporaceae</taxon>
        <taxon>Micromonospora</taxon>
    </lineage>
</organism>
<evidence type="ECO:0000256" key="1">
    <source>
        <dbReference type="SAM" id="MobiDB-lite"/>
    </source>
</evidence>
<dbReference type="Pfam" id="PF03713">
    <property type="entry name" value="DUF305"/>
    <property type="match status" value="1"/>
</dbReference>
<dbReference type="InterPro" id="IPR005183">
    <property type="entry name" value="DUF305_CopM-like"/>
</dbReference>
<comment type="caution">
    <text evidence="3">The sequence shown here is derived from an EMBL/GenBank/DDBJ whole genome shotgun (WGS) entry which is preliminary data.</text>
</comment>
<name>A0ABS3VVI5_MICEH</name>